<feature type="compositionally biased region" description="Pro residues" evidence="1">
    <location>
        <begin position="238"/>
        <end position="248"/>
    </location>
</feature>
<reference evidence="2" key="1">
    <citation type="submission" date="2023-03" db="EMBL/GenBank/DDBJ databases">
        <authorList>
            <person name="Steffen K."/>
            <person name="Cardenas P."/>
        </authorList>
    </citation>
    <scope>NUCLEOTIDE SEQUENCE</scope>
</reference>
<feature type="region of interest" description="Disordered" evidence="1">
    <location>
        <begin position="166"/>
        <end position="206"/>
    </location>
</feature>
<dbReference type="AlphaFoldDB" id="A0AA35WSX0"/>
<feature type="region of interest" description="Disordered" evidence="1">
    <location>
        <begin position="67"/>
        <end position="88"/>
    </location>
</feature>
<dbReference type="EMBL" id="CASHTH010002152">
    <property type="protein sequence ID" value="CAI8025465.1"/>
    <property type="molecule type" value="Genomic_DNA"/>
</dbReference>
<proteinExistence type="predicted"/>
<feature type="region of interest" description="Disordered" evidence="1">
    <location>
        <begin position="229"/>
        <end position="248"/>
    </location>
</feature>
<name>A0AA35WSX0_GEOBA</name>
<dbReference type="Proteomes" id="UP001174909">
    <property type="component" value="Unassembled WGS sequence"/>
</dbReference>
<protein>
    <submittedName>
        <fullName evidence="2">Uncharacterized protein</fullName>
    </submittedName>
</protein>
<accession>A0AA35WSX0</accession>
<organism evidence="2 3">
    <name type="scientific">Geodia barretti</name>
    <name type="common">Barrett's horny sponge</name>
    <dbReference type="NCBI Taxonomy" id="519541"/>
    <lineage>
        <taxon>Eukaryota</taxon>
        <taxon>Metazoa</taxon>
        <taxon>Porifera</taxon>
        <taxon>Demospongiae</taxon>
        <taxon>Heteroscleromorpha</taxon>
        <taxon>Tetractinellida</taxon>
        <taxon>Astrophorina</taxon>
        <taxon>Geodiidae</taxon>
        <taxon>Geodia</taxon>
    </lineage>
</organism>
<keyword evidence="3" id="KW-1185">Reference proteome</keyword>
<sequence>MEQVTSLQLSGLQDTYRHSAHLACKAESSAAKTEHSLSSHLHHHLHTVPTPPPPTLPRHAPHRGTLCHTHHHHPHTSSPVSLRHHTEHQQRRLYGFDSFPRTYPGSEHCHCAAGRTECVRSTTGVPGRLSDHHHAHPLPPFPCTAIHDPSLLSTCSTFAASNTSSSVISASPPSTTSPTHPHTDPGPATAILIPSHPHTPHSPHPTSTDATHWLCTACIHTAHSSGPAYLSEHSDPCHLPPSPSSSSL</sequence>
<evidence type="ECO:0000313" key="2">
    <source>
        <dbReference type="EMBL" id="CAI8025465.1"/>
    </source>
</evidence>
<evidence type="ECO:0000256" key="1">
    <source>
        <dbReference type="SAM" id="MobiDB-lite"/>
    </source>
</evidence>
<gene>
    <name evidence="2" type="ORF">GBAR_LOCUS14716</name>
</gene>
<comment type="caution">
    <text evidence="2">The sequence shown here is derived from an EMBL/GenBank/DDBJ whole genome shotgun (WGS) entry which is preliminary data.</text>
</comment>
<feature type="compositionally biased region" description="Low complexity" evidence="1">
    <location>
        <begin position="166"/>
        <end position="180"/>
    </location>
</feature>
<evidence type="ECO:0000313" key="3">
    <source>
        <dbReference type="Proteomes" id="UP001174909"/>
    </source>
</evidence>